<feature type="compositionally biased region" description="Low complexity" evidence="1">
    <location>
        <begin position="1"/>
        <end position="20"/>
    </location>
</feature>
<keyword evidence="4" id="KW-1185">Reference proteome</keyword>
<evidence type="ECO:0000313" key="4">
    <source>
        <dbReference type="Proteomes" id="UP000626370"/>
    </source>
</evidence>
<reference evidence="4" key="1">
    <citation type="journal article" date="2019" name="Int. J. Syst. Evol. Microbiol.">
        <title>The Global Catalogue of Microorganisms (GCM) 10K type strain sequencing project: providing services to taxonomists for standard genome sequencing and annotation.</title>
        <authorList>
            <consortium name="The Broad Institute Genomics Platform"/>
            <consortium name="The Broad Institute Genome Sequencing Center for Infectious Disease"/>
            <person name="Wu L."/>
            <person name="Ma J."/>
        </authorList>
    </citation>
    <scope>NUCLEOTIDE SEQUENCE [LARGE SCALE GENOMIC DNA]</scope>
    <source>
        <strain evidence="4">CGMCC 1.15922</strain>
    </source>
</reference>
<keyword evidence="2" id="KW-0472">Membrane</keyword>
<evidence type="ECO:0000256" key="2">
    <source>
        <dbReference type="SAM" id="Phobius"/>
    </source>
</evidence>
<feature type="region of interest" description="Disordered" evidence="1">
    <location>
        <begin position="53"/>
        <end position="80"/>
    </location>
</feature>
<comment type="caution">
    <text evidence="3">The sequence shown here is derived from an EMBL/GenBank/DDBJ whole genome shotgun (WGS) entry which is preliminary data.</text>
</comment>
<protein>
    <recommendedName>
        <fullName evidence="5">DUF883 domain-containing protein</fullName>
    </recommendedName>
</protein>
<name>A0ABQ3J5N3_9GAMM</name>
<feature type="region of interest" description="Disordered" evidence="1">
    <location>
        <begin position="1"/>
        <end position="40"/>
    </location>
</feature>
<dbReference type="Proteomes" id="UP000626370">
    <property type="component" value="Unassembled WGS sequence"/>
</dbReference>
<proteinExistence type="predicted"/>
<evidence type="ECO:0000256" key="1">
    <source>
        <dbReference type="SAM" id="MobiDB-lite"/>
    </source>
</evidence>
<feature type="transmembrane region" description="Helical" evidence="2">
    <location>
        <begin position="93"/>
        <end position="110"/>
    </location>
</feature>
<accession>A0ABQ3J5N3</accession>
<keyword evidence="2" id="KW-0812">Transmembrane</keyword>
<gene>
    <name evidence="3" type="ORF">GCM10011501_31800</name>
</gene>
<keyword evidence="2" id="KW-1133">Transmembrane helix</keyword>
<evidence type="ECO:0008006" key="5">
    <source>
        <dbReference type="Google" id="ProtNLM"/>
    </source>
</evidence>
<evidence type="ECO:0000313" key="3">
    <source>
        <dbReference type="EMBL" id="GHF00012.1"/>
    </source>
</evidence>
<sequence>MANSSTSKSANSNSNPTSNTGKASINGSSPIAEKVTDSLHSSVDSLGEAVSKAEKNVRETANASNKTLAKKQAKLKRNWDQSEVKRYAVENPVATAGIAFAVGAIVTSLLKRK</sequence>
<dbReference type="EMBL" id="BNAH01000015">
    <property type="protein sequence ID" value="GHF00012.1"/>
    <property type="molecule type" value="Genomic_DNA"/>
</dbReference>
<organism evidence="3 4">
    <name type="scientific">Thalassotalea profundi</name>
    <dbReference type="NCBI Taxonomy" id="2036687"/>
    <lineage>
        <taxon>Bacteria</taxon>
        <taxon>Pseudomonadati</taxon>
        <taxon>Pseudomonadota</taxon>
        <taxon>Gammaproteobacteria</taxon>
        <taxon>Alteromonadales</taxon>
        <taxon>Colwelliaceae</taxon>
        <taxon>Thalassotalea</taxon>
    </lineage>
</organism>
<dbReference type="RefSeq" id="WP_229817393.1">
    <property type="nucleotide sequence ID" value="NZ_BNAH01000015.1"/>
</dbReference>